<accession>A0ABN2W874</accession>
<gene>
    <name evidence="1" type="ORF">GCM10009821_29000</name>
</gene>
<dbReference type="PROSITE" id="PS51257">
    <property type="entry name" value="PROKAR_LIPOPROTEIN"/>
    <property type="match status" value="1"/>
</dbReference>
<evidence type="ECO:0008006" key="3">
    <source>
        <dbReference type="Google" id="ProtNLM"/>
    </source>
</evidence>
<protein>
    <recommendedName>
        <fullName evidence="3">Lipoprotein</fullName>
    </recommendedName>
</protein>
<evidence type="ECO:0000313" key="1">
    <source>
        <dbReference type="EMBL" id="GAA2085558.1"/>
    </source>
</evidence>
<comment type="caution">
    <text evidence="1">The sequence shown here is derived from an EMBL/GenBank/DDBJ whole genome shotgun (WGS) entry which is preliminary data.</text>
</comment>
<reference evidence="1 2" key="1">
    <citation type="journal article" date="2019" name="Int. J. Syst. Evol. Microbiol.">
        <title>The Global Catalogue of Microorganisms (GCM) 10K type strain sequencing project: providing services to taxonomists for standard genome sequencing and annotation.</title>
        <authorList>
            <consortium name="The Broad Institute Genomics Platform"/>
            <consortium name="The Broad Institute Genome Sequencing Center for Infectious Disease"/>
            <person name="Wu L."/>
            <person name="Ma J."/>
        </authorList>
    </citation>
    <scope>NUCLEOTIDE SEQUENCE [LARGE SCALE GENOMIC DNA]</scope>
    <source>
        <strain evidence="1 2">JCM 15749</strain>
    </source>
</reference>
<keyword evidence="2" id="KW-1185">Reference proteome</keyword>
<name>A0ABN2W874_9ACTN</name>
<sequence>MRSVVPLALLGALVLGGCSGEDARERATQAREAAAQADAAVPADATAVPEALRNFRCETDDDGSWFAAGTIKNGTTMRLDYRVTVQVGPGGDDIAATAVDLEGVEADATADFLLDELPAAGSDGPCRAMVVALAPS</sequence>
<dbReference type="EMBL" id="BAAAPY010000016">
    <property type="protein sequence ID" value="GAA2085558.1"/>
    <property type="molecule type" value="Genomic_DNA"/>
</dbReference>
<organism evidence="1 2">
    <name type="scientific">Aeromicrobium halocynthiae</name>
    <dbReference type="NCBI Taxonomy" id="560557"/>
    <lineage>
        <taxon>Bacteria</taxon>
        <taxon>Bacillati</taxon>
        <taxon>Actinomycetota</taxon>
        <taxon>Actinomycetes</taxon>
        <taxon>Propionibacteriales</taxon>
        <taxon>Nocardioidaceae</taxon>
        <taxon>Aeromicrobium</taxon>
    </lineage>
</organism>
<evidence type="ECO:0000313" key="2">
    <source>
        <dbReference type="Proteomes" id="UP001501480"/>
    </source>
</evidence>
<proteinExistence type="predicted"/>
<dbReference type="RefSeq" id="WP_344330173.1">
    <property type="nucleotide sequence ID" value="NZ_BAAAPY010000016.1"/>
</dbReference>
<dbReference type="Proteomes" id="UP001501480">
    <property type="component" value="Unassembled WGS sequence"/>
</dbReference>